<dbReference type="RefSeq" id="WP_003715492.1">
    <property type="nucleotide sequence ID" value="NZ_AZGE01000009.1"/>
</dbReference>
<organism evidence="6 7">
    <name type="scientific">Limosilactobacillus oris DSM 4864</name>
    <dbReference type="NCBI Taxonomy" id="1423779"/>
    <lineage>
        <taxon>Bacteria</taxon>
        <taxon>Bacillati</taxon>
        <taxon>Bacillota</taxon>
        <taxon>Bacilli</taxon>
        <taxon>Lactobacillales</taxon>
        <taxon>Lactobacillaceae</taxon>
        <taxon>Limosilactobacillus</taxon>
    </lineage>
</organism>
<comment type="similarity">
    <text evidence="2">Belongs to the pseudouridine synthase RluA family.</text>
</comment>
<evidence type="ECO:0000256" key="1">
    <source>
        <dbReference type="ARBA" id="ARBA00000073"/>
    </source>
</evidence>
<dbReference type="PROSITE" id="PS01129">
    <property type="entry name" value="PSI_RLU"/>
    <property type="match status" value="1"/>
</dbReference>
<comment type="caution">
    <text evidence="6">The sequence shown here is derived from an EMBL/GenBank/DDBJ whole genome shotgun (WGS) entry which is preliminary data.</text>
</comment>
<dbReference type="AlphaFoldDB" id="A0A0R1WDE1"/>
<dbReference type="CDD" id="cd02869">
    <property type="entry name" value="PseudoU_synth_RluA_like"/>
    <property type="match status" value="1"/>
</dbReference>
<protein>
    <recommendedName>
        <fullName evidence="3">RNA pseudouridylate synthase</fullName>
    </recommendedName>
    <alternativeName>
        <fullName evidence="4">RNA-uridine isomerase</fullName>
    </alternativeName>
</protein>
<dbReference type="GO" id="GO:0003723">
    <property type="term" value="F:RNA binding"/>
    <property type="evidence" value="ECO:0007669"/>
    <property type="project" value="InterPro"/>
</dbReference>
<evidence type="ECO:0000313" key="7">
    <source>
        <dbReference type="Proteomes" id="UP000050973"/>
    </source>
</evidence>
<proteinExistence type="inferred from homology"/>
<dbReference type="PANTHER" id="PTHR21600:SF87">
    <property type="entry name" value="RNA PSEUDOURIDYLATE SYNTHASE DOMAIN-CONTAINING PROTEIN 1"/>
    <property type="match status" value="1"/>
</dbReference>
<dbReference type="InterPro" id="IPR050188">
    <property type="entry name" value="RluA_PseudoU_synthase"/>
</dbReference>
<reference evidence="6 7" key="1">
    <citation type="journal article" date="2015" name="Genome Announc.">
        <title>Expanding the biotechnology potential of lactobacilli through comparative genomics of 213 strains and associated genera.</title>
        <authorList>
            <person name="Sun Z."/>
            <person name="Harris H.M."/>
            <person name="McCann A."/>
            <person name="Guo C."/>
            <person name="Argimon S."/>
            <person name="Zhang W."/>
            <person name="Yang X."/>
            <person name="Jeffery I.B."/>
            <person name="Cooney J.C."/>
            <person name="Kagawa T.F."/>
            <person name="Liu W."/>
            <person name="Song Y."/>
            <person name="Salvetti E."/>
            <person name="Wrobel A."/>
            <person name="Rasinkangas P."/>
            <person name="Parkhill J."/>
            <person name="Rea M.C."/>
            <person name="O'Sullivan O."/>
            <person name="Ritari J."/>
            <person name="Douillard F.P."/>
            <person name="Paul Ross R."/>
            <person name="Yang R."/>
            <person name="Briner A.E."/>
            <person name="Felis G.E."/>
            <person name="de Vos W.M."/>
            <person name="Barrangou R."/>
            <person name="Klaenhammer T.R."/>
            <person name="Caufield P.W."/>
            <person name="Cui Y."/>
            <person name="Zhang H."/>
            <person name="O'Toole P.W."/>
        </authorList>
    </citation>
    <scope>NUCLEOTIDE SEQUENCE [LARGE SCALE GENOMIC DNA]</scope>
    <source>
        <strain evidence="6 7">DSM 4864</strain>
    </source>
</reference>
<dbReference type="Pfam" id="PF00849">
    <property type="entry name" value="PseudoU_synth_2"/>
    <property type="match status" value="1"/>
</dbReference>
<comment type="catalytic activity">
    <reaction evidence="1">
        <text>a uridine in RNA = a pseudouridine in RNA</text>
        <dbReference type="Rhea" id="RHEA:48348"/>
        <dbReference type="Rhea" id="RHEA-COMP:12068"/>
        <dbReference type="Rhea" id="RHEA-COMP:12069"/>
        <dbReference type="ChEBI" id="CHEBI:65314"/>
        <dbReference type="ChEBI" id="CHEBI:65315"/>
    </reaction>
</comment>
<evidence type="ECO:0000256" key="2">
    <source>
        <dbReference type="ARBA" id="ARBA00010876"/>
    </source>
</evidence>
<feature type="domain" description="Pseudouridine synthase RsuA/RluA-like" evidence="5">
    <location>
        <begin position="98"/>
        <end position="246"/>
    </location>
</feature>
<dbReference type="PATRIC" id="fig|1423779.3.peg.1945"/>
<dbReference type="Proteomes" id="UP000050973">
    <property type="component" value="Unassembled WGS sequence"/>
</dbReference>
<evidence type="ECO:0000256" key="4">
    <source>
        <dbReference type="ARBA" id="ARBA00033164"/>
    </source>
</evidence>
<dbReference type="SUPFAM" id="SSF55120">
    <property type="entry name" value="Pseudouridine synthase"/>
    <property type="match status" value="1"/>
</dbReference>
<dbReference type="GO" id="GO:0140098">
    <property type="term" value="F:catalytic activity, acting on RNA"/>
    <property type="evidence" value="ECO:0007669"/>
    <property type="project" value="UniProtKB-ARBA"/>
</dbReference>
<dbReference type="GO" id="GO:0009982">
    <property type="term" value="F:pseudouridine synthase activity"/>
    <property type="evidence" value="ECO:0007669"/>
    <property type="project" value="InterPro"/>
</dbReference>
<evidence type="ECO:0000256" key="3">
    <source>
        <dbReference type="ARBA" id="ARBA00031870"/>
    </source>
</evidence>
<name>A0A0R1WDE1_9LACO</name>
<gene>
    <name evidence="6" type="ORF">FC49_GL001879</name>
</gene>
<sequence length="309" mass="35120">MTDKIRWKIEEYLPENQARCSLRILLHDQWLLPNRYVHFLRRRHHVLLNGRYAYMNTAVAAGDRVTLAFNGDEFRTPAANDYRPTSNPQVRVLFENRDLVVVNKPQGQKSHPNYHGETGTLMNDVAGYLTAKDCGAFMVHRLDQETSGAMIIAKNPVVVPVLNRLISSGQIHRRYLAVVAGKLTGRGKFTEPLGKDPRDVRKYCVAGENAKPAQTNYQVLASRHNRTLVLLQLATGRTHQLRVHLAYHGHPIIGDPLYGRDGSSRMLLHGATQELVLPFSFKRIQVTAPLPSYFTDYLVKYDLEKLDCK</sequence>
<accession>A0A0R1WDE1</accession>
<dbReference type="GO" id="GO:0000455">
    <property type="term" value="P:enzyme-directed rRNA pseudouridine synthesis"/>
    <property type="evidence" value="ECO:0007669"/>
    <property type="project" value="TreeGrafter"/>
</dbReference>
<evidence type="ECO:0000259" key="5">
    <source>
        <dbReference type="Pfam" id="PF00849"/>
    </source>
</evidence>
<dbReference type="InterPro" id="IPR006224">
    <property type="entry name" value="PsdUridine_synth_RluA-like_CS"/>
</dbReference>
<dbReference type="InterPro" id="IPR006145">
    <property type="entry name" value="PsdUridine_synth_RsuA/RluA"/>
</dbReference>
<dbReference type="InterPro" id="IPR020103">
    <property type="entry name" value="PsdUridine_synth_cat_dom_sf"/>
</dbReference>
<dbReference type="PANTHER" id="PTHR21600">
    <property type="entry name" value="MITOCHONDRIAL RNA PSEUDOURIDINE SYNTHASE"/>
    <property type="match status" value="1"/>
</dbReference>
<dbReference type="EMBL" id="AZGE01000009">
    <property type="protein sequence ID" value="KRM15613.1"/>
    <property type="molecule type" value="Genomic_DNA"/>
</dbReference>
<evidence type="ECO:0000313" key="6">
    <source>
        <dbReference type="EMBL" id="KRM15613.1"/>
    </source>
</evidence>
<dbReference type="Gene3D" id="3.30.2350.10">
    <property type="entry name" value="Pseudouridine synthase"/>
    <property type="match status" value="1"/>
</dbReference>